<reference evidence="2" key="1">
    <citation type="journal article" date="2013" name="Science">
        <title>The Amborella genome and the evolution of flowering plants.</title>
        <authorList>
            <consortium name="Amborella Genome Project"/>
        </authorList>
    </citation>
    <scope>NUCLEOTIDE SEQUENCE [LARGE SCALE GENOMIC DNA]</scope>
</reference>
<dbReference type="OrthoDB" id="1932122at2759"/>
<organism evidence="1 2">
    <name type="scientific">Amborella trichopoda</name>
    <dbReference type="NCBI Taxonomy" id="13333"/>
    <lineage>
        <taxon>Eukaryota</taxon>
        <taxon>Viridiplantae</taxon>
        <taxon>Streptophyta</taxon>
        <taxon>Embryophyta</taxon>
        <taxon>Tracheophyta</taxon>
        <taxon>Spermatophyta</taxon>
        <taxon>Magnoliopsida</taxon>
        <taxon>Amborellales</taxon>
        <taxon>Amborellaceae</taxon>
        <taxon>Amborella</taxon>
    </lineage>
</organism>
<sequence>MDEAEFRQLLHMFPVVRSRTYCADTDASRQISSQTEKDEIMEWQDAWAELDMKGNKVQAIDLEDPFWEKLRLAAEKKMNAADAEKFCKAFQSVYKRLVYEAMTPDCISRIASMRVSPTN</sequence>
<dbReference type="PANTHER" id="PTHR35312">
    <property type="entry name" value="OS07G0641800 PROTEIN"/>
    <property type="match status" value="1"/>
</dbReference>
<dbReference type="STRING" id="13333.W1NU52"/>
<evidence type="ECO:0000313" key="2">
    <source>
        <dbReference type="Proteomes" id="UP000017836"/>
    </source>
</evidence>
<accession>W1NU52</accession>
<protein>
    <submittedName>
        <fullName evidence="1">Uncharacterized protein</fullName>
    </submittedName>
</protein>
<dbReference type="eggNOG" id="ENOG502S4CE">
    <property type="taxonomic scope" value="Eukaryota"/>
</dbReference>
<dbReference type="PANTHER" id="PTHR35312:SF1">
    <property type="entry name" value="OS07G0641800 PROTEIN"/>
    <property type="match status" value="1"/>
</dbReference>
<dbReference type="AlphaFoldDB" id="W1NU52"/>
<dbReference type="Gramene" id="ERM99117">
    <property type="protein sequence ID" value="ERM99117"/>
    <property type="gene ID" value="AMTR_s00101p00143980"/>
</dbReference>
<keyword evidence="2" id="KW-1185">Reference proteome</keyword>
<gene>
    <name evidence="1" type="ORF">AMTR_s00101p00143980</name>
</gene>
<name>W1NU52_AMBTC</name>
<proteinExistence type="predicted"/>
<dbReference type="KEGG" id="atr:18427146"/>
<evidence type="ECO:0000313" key="1">
    <source>
        <dbReference type="EMBL" id="ERM99117.1"/>
    </source>
</evidence>
<dbReference type="OMA" id="FRQVYRK"/>
<dbReference type="HOGENOM" id="CLU_135255_0_0_1"/>
<dbReference type="EMBL" id="KI395058">
    <property type="protein sequence ID" value="ERM99117.1"/>
    <property type="molecule type" value="Genomic_DNA"/>
</dbReference>
<dbReference type="Proteomes" id="UP000017836">
    <property type="component" value="Unassembled WGS sequence"/>
</dbReference>